<dbReference type="PANTHER" id="PTHR47263">
    <property type="entry name" value="ADENYLATE CYCLASE ACTIVATION PROTEIN GIT1"/>
    <property type="match status" value="1"/>
</dbReference>
<feature type="domain" description="MHD1" evidence="3">
    <location>
        <begin position="881"/>
        <end position="999"/>
    </location>
</feature>
<reference evidence="5" key="1">
    <citation type="submission" date="2022-10" db="EMBL/GenBank/DDBJ databases">
        <title>Novel sulphate-reducing endosymbionts in the free-living metamonad Anaeramoeba.</title>
        <authorList>
            <person name="Jerlstrom-Hultqvist J."/>
            <person name="Cepicka I."/>
            <person name="Gallot-Lavallee L."/>
            <person name="Salas-Leiva D."/>
            <person name="Curtis B.A."/>
            <person name="Zahonova K."/>
            <person name="Pipaliya S."/>
            <person name="Dacks J."/>
            <person name="Roger A.J."/>
        </authorList>
    </citation>
    <scope>NUCLEOTIDE SEQUENCE</scope>
    <source>
        <strain evidence="5">BMAN</strain>
    </source>
</reference>
<dbReference type="InterPro" id="IPR014770">
    <property type="entry name" value="Munc13_1"/>
</dbReference>
<evidence type="ECO:0000313" key="5">
    <source>
        <dbReference type="EMBL" id="KAJ5073481.1"/>
    </source>
</evidence>
<evidence type="ECO:0000256" key="1">
    <source>
        <dbReference type="SAM" id="Coils"/>
    </source>
</evidence>
<name>A0A9Q0RAV3_ANAIG</name>
<dbReference type="InterPro" id="IPR052811">
    <property type="entry name" value="Glucose_resp_signaling"/>
</dbReference>
<comment type="caution">
    <text evidence="5">The sequence shown here is derived from an EMBL/GenBank/DDBJ whole genome shotgun (WGS) entry which is preliminary data.</text>
</comment>
<dbReference type="PANTHER" id="PTHR47263:SF1">
    <property type="entry name" value="C2 DOMAIN PROTEIN (AFU_ORTHOLOGUE AFUA_7G02350)"/>
    <property type="match status" value="1"/>
</dbReference>
<evidence type="ECO:0000256" key="2">
    <source>
        <dbReference type="SAM" id="MobiDB-lite"/>
    </source>
</evidence>
<gene>
    <name evidence="5" type="ORF">M0811_08598</name>
</gene>
<dbReference type="InterPro" id="IPR014772">
    <property type="entry name" value="Munc13_dom-2"/>
</dbReference>
<dbReference type="Gene3D" id="1.10.357.50">
    <property type="match status" value="1"/>
</dbReference>
<dbReference type="EMBL" id="JAPDFW010000074">
    <property type="protein sequence ID" value="KAJ5073481.1"/>
    <property type="molecule type" value="Genomic_DNA"/>
</dbReference>
<keyword evidence="1" id="KW-0175">Coiled coil</keyword>
<feature type="region of interest" description="Disordered" evidence="2">
    <location>
        <begin position="1"/>
        <end position="33"/>
    </location>
</feature>
<accession>A0A9Q0RAV3</accession>
<keyword evidence="6" id="KW-1185">Reference proteome</keyword>
<sequence>MERVRLNTWGRKQLESQKPISNTPNNSKQKNEPKQFQRHFAYYIQNAQGYSINDTLKKTLETDYIGEQKPKAVVSFLQQSRDDGRYELLTHQQLAENESLVGLSSLRELEKIDPDLPNFRYAIHCLLFPLSSHYNIDQYSQAIDDIITPDNYEKLAIEISVENIQEKIKQKIIEIAKPKDKKDLMKRSLQIFQKKYLSKIKDKQQKITTDKLKDLFLNIFDSVARRRKLDKNQEIRENYLNEFINIFETKDSTTPLHHLKTNLEVIIFLLQLSFNISDELRNQIFKRMLIWRDYEPNLQFLEKQKKNIKTKGHYNEKSFEKKEQYRLWMKEIKRNYTKSISKIKRIRKEQISKAENKTENENTEKNIKSQEEKLGIIKLTFSTIRGLENIIRNTKAENFIVNIEYQGKTYELKKLGMNKKNKKEEEKISVELDVYDFNKTIKISVNADSNEKKRNHRKNELPKCVGTSDIIIHKYISKDENNNWIKIVPSNLAESFDADIEWKIEFEGSSFLKENKHRVKQEIEEQQEINFVEIFKLIMTRMLLFANNFFGHKKKKFQEEDEDEDENKMDQMQKLNTRSLRTFKQQQKIFEFTSNQVIIPQNVDIFLTDFCLRYGISNNMRLLTHLKILVDHFQPTYNFVNDIKTILNALFDSSNENQGISTFSKQEKKEFELLLSSLFRNVSYIIKKFTFVFERNKPTNTLKELIEIFRILVEMGMTSKLDLNYISQKSQPSDPKNVFTTKLREFVEEGFSNNCQDFFRVQVESQINQEQDETQKLIEGLYNEASLEKDSEKLNVLQSKIKGLENLQKRYKEGFEPLVLSGIVTSVLRNISQIAAYFLRDTFPQDFAILDIAVNSYISELENSTLNFFKSGISNRSAEVFQLYRKMRDFNSTIQKYALEEAPRVLPIADLFLGHLQGWISETKTRFQEWISKAVELDDFEISSTENLTSTSCVDIFQMFDQSFNFLSSLEWNESNFLIILSEFFKTICDVTKEYTSKLQQRVGQMIIMLKTAKRDSHQRSSKKKVQINIQPEKKTIFLAQDSNTSLFVAINDMDFARISLNNYYNDFEEFFEKISRDDNSETIISDTENYLGESIAEMKNQLAEVTSQVVTFIVPQIHLQITEIFEKHIQNLGEENSNVKKSKNPKSSEELQKFTTEYAQTLVENLLVDLNEQLELALDKFSVSVFNQVLVDLFKFILDNFIGILIPEHFPNIFGSGNRSMAKQSKRKKMLPKITLEFPKGHISVISSSLDEIQQFFYADGDGLKKTQISFHSQKISFLLDSFSKQSNELINEVNQLISKNNNSNNSFVQAVLSRDFSSDDDFSKLKCSFMLDIIYTRGLFDKQIQKFIKNFIKNYKKKQKGKKKK</sequence>
<evidence type="ECO:0000313" key="6">
    <source>
        <dbReference type="Proteomes" id="UP001149090"/>
    </source>
</evidence>
<feature type="coiled-coil region" evidence="1">
    <location>
        <begin position="329"/>
        <end position="373"/>
    </location>
</feature>
<evidence type="ECO:0000259" key="4">
    <source>
        <dbReference type="PROSITE" id="PS51259"/>
    </source>
</evidence>
<protein>
    <submittedName>
        <fullName evidence="5">Adenylate cyclase activation protein git1</fullName>
    </submittedName>
</protein>
<evidence type="ECO:0000259" key="3">
    <source>
        <dbReference type="PROSITE" id="PS51258"/>
    </source>
</evidence>
<feature type="compositionally biased region" description="Polar residues" evidence="2">
    <location>
        <begin position="16"/>
        <end position="28"/>
    </location>
</feature>
<dbReference type="OrthoDB" id="2015333at2759"/>
<feature type="domain" description="MHD2" evidence="4">
    <location>
        <begin position="1161"/>
        <end position="1295"/>
    </location>
</feature>
<dbReference type="Proteomes" id="UP001149090">
    <property type="component" value="Unassembled WGS sequence"/>
</dbReference>
<proteinExistence type="predicted"/>
<dbReference type="PROSITE" id="PS51258">
    <property type="entry name" value="MHD1"/>
    <property type="match status" value="1"/>
</dbReference>
<organism evidence="5 6">
    <name type="scientific">Anaeramoeba ignava</name>
    <name type="common">Anaerobic marine amoeba</name>
    <dbReference type="NCBI Taxonomy" id="1746090"/>
    <lineage>
        <taxon>Eukaryota</taxon>
        <taxon>Metamonada</taxon>
        <taxon>Anaeramoebidae</taxon>
        <taxon>Anaeramoeba</taxon>
    </lineage>
</organism>
<dbReference type="PROSITE" id="PS51259">
    <property type="entry name" value="MHD2"/>
    <property type="match status" value="1"/>
</dbReference>